<sequence>MGRDGILSSFLLPVVLSNPVWNMSRSVSCRKERLAEYLASCAGRFNLKFDLAVNSHFYWFLEASKDFLFSEEILFLKTWTNGSLILEEALDEASRNLADVRTWKDQYSMCVAMLLAQKVYIRLLKLLWNCGVRKCNFFMGILVTPHVKSASPKPDQGRREGVLMLMFFGYPTGEDLLGYGQDMISVFKFNRFGFGVHTLWTMFLAILVLALQSGYWISPSSKKKVLCNLILFGISSDLSCMINMVIVRVSDLVISNFGFNVSFGCAPCSFAILVLALALQFGYHQALARELCNLVLHLSTDLSSVYFWRSLPYCMKYEQICELQKRVSAECLASYDVEVRLEG</sequence>
<evidence type="ECO:0000256" key="1">
    <source>
        <dbReference type="SAM" id="Phobius"/>
    </source>
</evidence>
<feature type="signal peptide" evidence="2">
    <location>
        <begin position="1"/>
        <end position="17"/>
    </location>
</feature>
<feature type="chain" id="PRO_5039949267" evidence="2">
    <location>
        <begin position="18"/>
        <end position="343"/>
    </location>
</feature>
<comment type="caution">
    <text evidence="3">The sequence shown here is derived from an EMBL/GenBank/DDBJ whole genome shotgun (WGS) entry which is preliminary data.</text>
</comment>
<keyword evidence="1" id="KW-1133">Transmembrane helix</keyword>
<evidence type="ECO:0000256" key="2">
    <source>
        <dbReference type="SAM" id="SignalP"/>
    </source>
</evidence>
<organism evidence="3 4">
    <name type="scientific">Solanum commersonii</name>
    <name type="common">Commerson's wild potato</name>
    <name type="synonym">Commerson's nightshade</name>
    <dbReference type="NCBI Taxonomy" id="4109"/>
    <lineage>
        <taxon>Eukaryota</taxon>
        <taxon>Viridiplantae</taxon>
        <taxon>Streptophyta</taxon>
        <taxon>Embryophyta</taxon>
        <taxon>Tracheophyta</taxon>
        <taxon>Spermatophyta</taxon>
        <taxon>Magnoliopsida</taxon>
        <taxon>eudicotyledons</taxon>
        <taxon>Gunneridae</taxon>
        <taxon>Pentapetalae</taxon>
        <taxon>asterids</taxon>
        <taxon>lamiids</taxon>
        <taxon>Solanales</taxon>
        <taxon>Solanaceae</taxon>
        <taxon>Solanoideae</taxon>
        <taxon>Solaneae</taxon>
        <taxon>Solanum</taxon>
    </lineage>
</organism>
<proteinExistence type="predicted"/>
<name>A0A9J6B0M3_SOLCO</name>
<dbReference type="Proteomes" id="UP000824120">
    <property type="component" value="Chromosome 1"/>
</dbReference>
<feature type="transmembrane region" description="Helical" evidence="1">
    <location>
        <begin position="225"/>
        <end position="247"/>
    </location>
</feature>
<reference evidence="3 4" key="1">
    <citation type="submission" date="2020-09" db="EMBL/GenBank/DDBJ databases">
        <title>De no assembly of potato wild relative species, Solanum commersonii.</title>
        <authorList>
            <person name="Cho K."/>
        </authorList>
    </citation>
    <scope>NUCLEOTIDE SEQUENCE [LARGE SCALE GENOMIC DNA]</scope>
    <source>
        <strain evidence="3">LZ3.2</strain>
        <tissue evidence="3">Leaf</tissue>
    </source>
</reference>
<dbReference type="AlphaFoldDB" id="A0A9J6B0M3"/>
<gene>
    <name evidence="3" type="ORF">H5410_001937</name>
</gene>
<keyword evidence="1" id="KW-0472">Membrane</keyword>
<feature type="transmembrane region" description="Helical" evidence="1">
    <location>
        <begin position="259"/>
        <end position="279"/>
    </location>
</feature>
<dbReference type="EMBL" id="JACXVP010000001">
    <property type="protein sequence ID" value="KAG5630220.1"/>
    <property type="molecule type" value="Genomic_DNA"/>
</dbReference>
<evidence type="ECO:0000313" key="4">
    <source>
        <dbReference type="Proteomes" id="UP000824120"/>
    </source>
</evidence>
<evidence type="ECO:0000313" key="3">
    <source>
        <dbReference type="EMBL" id="KAG5630220.1"/>
    </source>
</evidence>
<keyword evidence="4" id="KW-1185">Reference proteome</keyword>
<keyword evidence="2" id="KW-0732">Signal</keyword>
<protein>
    <submittedName>
        <fullName evidence="3">Uncharacterized protein</fullName>
    </submittedName>
</protein>
<feature type="transmembrane region" description="Helical" evidence="1">
    <location>
        <begin position="199"/>
        <end position="218"/>
    </location>
</feature>
<accession>A0A9J6B0M3</accession>
<keyword evidence="1" id="KW-0812">Transmembrane</keyword>